<feature type="transmembrane region" description="Helical" evidence="6">
    <location>
        <begin position="156"/>
        <end position="178"/>
    </location>
</feature>
<feature type="transmembrane region" description="Helical" evidence="6">
    <location>
        <begin position="184"/>
        <end position="201"/>
    </location>
</feature>
<keyword evidence="5 6" id="KW-0472">Membrane</keyword>
<dbReference type="AlphaFoldDB" id="A0A0Q3LVV8"/>
<evidence type="ECO:0000256" key="3">
    <source>
        <dbReference type="ARBA" id="ARBA00022692"/>
    </source>
</evidence>
<sequence>MSSNKKVFKNTFILYFRGGVTLLIGLYSSRILLKSLGVEDFGIYNVVGGIVGLFSFLHYSLSDSTTRFLNLSINDSFGNFNKVFNSSLVLHFILAFLILVLSETIGLWFFYNKMNIPNNRVDIAFWVYQFSVIASIISILQVPYDSAILSKEKIDVYAYISVLESFLKLFITFVISYIEIDRLFSYSLLLLILYFIIRLVYQIYCRLKIPETKFAFNYDSKVIKDMFVFFSWIIFGNLSVITFYQGVNLLQNMFFGAVINASIAIGNQIKGSMDTVAGNFLTAIRPRIYNAYIKGEIDELRNLLYDSSRFSFLLICFISIPIYFNVDTVLVLWLGSVPNYSNIFIKMLIITMIINSCFYSLSTIIHAIGKLFIFSSITGFFYILGVLLTYYFLKSGYPPTTPYFVQILLSLLIGLSNLLIVRYYIKELTILKFFAKVILRIFIIFLISFLGCKFIGGYFYKNNVYITAILQIVFNTSIILIIGLNNAERNMVKNKLLSKLSNKTLE</sequence>
<comment type="subcellular location">
    <subcellularLocation>
        <location evidence="1">Cell membrane</location>
        <topology evidence="1">Multi-pass membrane protein</topology>
    </subcellularLocation>
</comment>
<feature type="transmembrane region" description="Helical" evidence="6">
    <location>
        <begin position="310"/>
        <end position="334"/>
    </location>
</feature>
<evidence type="ECO:0000256" key="4">
    <source>
        <dbReference type="ARBA" id="ARBA00022989"/>
    </source>
</evidence>
<dbReference type="RefSeq" id="WP_056010440.1">
    <property type="nucleotide sequence ID" value="NZ_LLYZ01000001.1"/>
</dbReference>
<feature type="transmembrane region" description="Helical" evidence="6">
    <location>
        <begin position="340"/>
        <end position="359"/>
    </location>
</feature>
<feature type="transmembrane region" description="Helical" evidence="6">
    <location>
        <begin position="12"/>
        <end position="29"/>
    </location>
</feature>
<dbReference type="PANTHER" id="PTHR30250:SF26">
    <property type="entry name" value="PSMA PROTEIN"/>
    <property type="match status" value="1"/>
</dbReference>
<dbReference type="OrthoDB" id="5365632at2"/>
<feature type="transmembrane region" description="Helical" evidence="6">
    <location>
        <begin position="41"/>
        <end position="61"/>
    </location>
</feature>
<feature type="transmembrane region" description="Helical" evidence="6">
    <location>
        <begin position="249"/>
        <end position="266"/>
    </location>
</feature>
<feature type="transmembrane region" description="Helical" evidence="6">
    <location>
        <begin position="403"/>
        <end position="425"/>
    </location>
</feature>
<keyword evidence="2" id="KW-1003">Cell membrane</keyword>
<evidence type="ECO:0000256" key="5">
    <source>
        <dbReference type="ARBA" id="ARBA00023136"/>
    </source>
</evidence>
<dbReference type="GO" id="GO:0005886">
    <property type="term" value="C:plasma membrane"/>
    <property type="evidence" value="ECO:0007669"/>
    <property type="project" value="UniProtKB-SubCell"/>
</dbReference>
<dbReference type="EMBL" id="LLYZ01000001">
    <property type="protein sequence ID" value="KQK27497.1"/>
    <property type="molecule type" value="Genomic_DNA"/>
</dbReference>
<feature type="transmembrane region" description="Helical" evidence="6">
    <location>
        <begin position="222"/>
        <end position="243"/>
    </location>
</feature>
<dbReference type="PANTHER" id="PTHR30250">
    <property type="entry name" value="PST FAMILY PREDICTED COLANIC ACID TRANSPORTER"/>
    <property type="match status" value="1"/>
</dbReference>
<gene>
    <name evidence="7" type="ORF">AR438_00140</name>
</gene>
<evidence type="ECO:0008006" key="9">
    <source>
        <dbReference type="Google" id="ProtNLM"/>
    </source>
</evidence>
<organism evidence="7 8">
    <name type="scientific">Chryseobacterium aquaticum</name>
    <dbReference type="NCBI Taxonomy" id="452084"/>
    <lineage>
        <taxon>Bacteria</taxon>
        <taxon>Pseudomonadati</taxon>
        <taxon>Bacteroidota</taxon>
        <taxon>Flavobacteriia</taxon>
        <taxon>Flavobacteriales</taxon>
        <taxon>Weeksellaceae</taxon>
        <taxon>Chryseobacterium group</taxon>
        <taxon>Chryseobacterium</taxon>
    </lineage>
</organism>
<feature type="transmembrane region" description="Helical" evidence="6">
    <location>
        <begin position="437"/>
        <end position="459"/>
    </location>
</feature>
<reference evidence="7 8" key="1">
    <citation type="submission" date="2015-10" db="EMBL/GenBank/DDBJ databases">
        <title>Chryseobacterium aquaticum genome.</title>
        <authorList>
            <person name="Newman J.D."/>
            <person name="Ferguson M.B."/>
            <person name="Miller J.R."/>
        </authorList>
    </citation>
    <scope>NUCLEOTIDE SEQUENCE [LARGE SCALE GENOMIC DNA]</scope>
    <source>
        <strain evidence="7 8">KCTC 12483</strain>
    </source>
</reference>
<keyword evidence="3 6" id="KW-0812">Transmembrane</keyword>
<keyword evidence="8" id="KW-1185">Reference proteome</keyword>
<name>A0A0Q3LVV8_9FLAO</name>
<dbReference type="STRING" id="452084.AR438_00140"/>
<evidence type="ECO:0000256" key="1">
    <source>
        <dbReference type="ARBA" id="ARBA00004651"/>
    </source>
</evidence>
<keyword evidence="4 6" id="KW-1133">Transmembrane helix</keyword>
<evidence type="ECO:0000256" key="2">
    <source>
        <dbReference type="ARBA" id="ARBA00022475"/>
    </source>
</evidence>
<evidence type="ECO:0000256" key="6">
    <source>
        <dbReference type="SAM" id="Phobius"/>
    </source>
</evidence>
<evidence type="ECO:0000313" key="7">
    <source>
        <dbReference type="EMBL" id="KQK27497.1"/>
    </source>
</evidence>
<feature type="transmembrane region" description="Helical" evidence="6">
    <location>
        <begin position="465"/>
        <end position="485"/>
    </location>
</feature>
<proteinExistence type="predicted"/>
<dbReference type="Proteomes" id="UP000051682">
    <property type="component" value="Unassembled WGS sequence"/>
</dbReference>
<protein>
    <recommendedName>
        <fullName evidence="9">Polysaccharide biosynthesis protein</fullName>
    </recommendedName>
</protein>
<feature type="transmembrane region" description="Helical" evidence="6">
    <location>
        <begin position="88"/>
        <end position="111"/>
    </location>
</feature>
<accession>A0A0Q3LVV8</accession>
<feature type="transmembrane region" description="Helical" evidence="6">
    <location>
        <begin position="371"/>
        <end position="391"/>
    </location>
</feature>
<dbReference type="InterPro" id="IPR050833">
    <property type="entry name" value="Poly_Biosynth_Transport"/>
</dbReference>
<comment type="caution">
    <text evidence="7">The sequence shown here is derived from an EMBL/GenBank/DDBJ whole genome shotgun (WGS) entry which is preliminary data.</text>
</comment>
<feature type="transmembrane region" description="Helical" evidence="6">
    <location>
        <begin position="123"/>
        <end position="144"/>
    </location>
</feature>
<evidence type="ECO:0000313" key="8">
    <source>
        <dbReference type="Proteomes" id="UP000051682"/>
    </source>
</evidence>